<accession>A0A068VTT2</accession>
<keyword evidence="4 6" id="KW-0648">Protein biosynthesis</keyword>
<evidence type="ECO:0000256" key="2">
    <source>
        <dbReference type="ARBA" id="ARBA00022723"/>
    </source>
</evidence>
<comment type="cofactor">
    <cofactor evidence="6">
        <name>Fe(2+)</name>
        <dbReference type="ChEBI" id="CHEBI:29033"/>
    </cofactor>
    <text evidence="6">Binds 1 Fe(2+) ion.</text>
</comment>
<evidence type="ECO:0000256" key="5">
    <source>
        <dbReference type="ARBA" id="ARBA00023004"/>
    </source>
</evidence>
<feature type="binding site" evidence="6">
    <location>
        <position position="107"/>
    </location>
    <ligand>
        <name>Fe cation</name>
        <dbReference type="ChEBI" id="CHEBI:24875"/>
    </ligand>
</feature>
<evidence type="ECO:0000256" key="1">
    <source>
        <dbReference type="ARBA" id="ARBA00010759"/>
    </source>
</evidence>
<dbReference type="Gene3D" id="3.90.45.10">
    <property type="entry name" value="Peptide deformylase"/>
    <property type="match status" value="1"/>
</dbReference>
<dbReference type="GO" id="GO:0042586">
    <property type="term" value="F:peptide deformylase activity"/>
    <property type="evidence" value="ECO:0007669"/>
    <property type="project" value="UniProtKB-UniRule"/>
</dbReference>
<feature type="compositionally biased region" description="Polar residues" evidence="7">
    <location>
        <begin position="196"/>
        <end position="206"/>
    </location>
</feature>
<dbReference type="PANTHER" id="PTHR10458">
    <property type="entry name" value="PEPTIDE DEFORMYLASE"/>
    <property type="match status" value="1"/>
</dbReference>
<dbReference type="GO" id="GO:0006412">
    <property type="term" value="P:translation"/>
    <property type="evidence" value="ECO:0007669"/>
    <property type="project" value="UniProtKB-UniRule"/>
</dbReference>
<gene>
    <name evidence="6 8" type="primary">def</name>
    <name evidence="8" type="ORF">PFCIRM138_01430</name>
</gene>
<dbReference type="EC" id="3.5.1.88" evidence="6"/>
<dbReference type="PATRIC" id="fig|66712.6.peg.1430"/>
<dbReference type="AlphaFoldDB" id="A0A068VTT2"/>
<evidence type="ECO:0000313" key="8">
    <source>
        <dbReference type="EMBL" id="CEP27405.1"/>
    </source>
</evidence>
<comment type="catalytic activity">
    <reaction evidence="6">
        <text>N-terminal N-formyl-L-methionyl-[peptide] + H2O = N-terminal L-methionyl-[peptide] + formate</text>
        <dbReference type="Rhea" id="RHEA:24420"/>
        <dbReference type="Rhea" id="RHEA-COMP:10639"/>
        <dbReference type="Rhea" id="RHEA-COMP:10640"/>
        <dbReference type="ChEBI" id="CHEBI:15377"/>
        <dbReference type="ChEBI" id="CHEBI:15740"/>
        <dbReference type="ChEBI" id="CHEBI:49298"/>
        <dbReference type="ChEBI" id="CHEBI:64731"/>
        <dbReference type="EC" id="3.5.1.88"/>
    </reaction>
</comment>
<dbReference type="KEGG" id="pfre:RM25_1402"/>
<dbReference type="PANTHER" id="PTHR10458:SF2">
    <property type="entry name" value="PEPTIDE DEFORMYLASE, MITOCHONDRIAL"/>
    <property type="match status" value="1"/>
</dbReference>
<dbReference type="GO" id="GO:0046872">
    <property type="term" value="F:metal ion binding"/>
    <property type="evidence" value="ECO:0007669"/>
    <property type="project" value="UniProtKB-KW"/>
</dbReference>
<feature type="active site" evidence="6">
    <location>
        <position position="150"/>
    </location>
</feature>
<dbReference type="RefSeq" id="WP_013161348.1">
    <property type="nucleotide sequence ID" value="NZ_CP010341.1"/>
</dbReference>
<proteinExistence type="inferred from homology"/>
<evidence type="ECO:0000256" key="6">
    <source>
        <dbReference type="HAMAP-Rule" id="MF_00163"/>
    </source>
</evidence>
<reference evidence="8" key="1">
    <citation type="submission" date="2014-08" db="EMBL/GenBank/DDBJ databases">
        <authorList>
            <person name="Falentin Helene"/>
        </authorList>
    </citation>
    <scope>NUCLEOTIDE SEQUENCE</scope>
</reference>
<dbReference type="SUPFAM" id="SSF56420">
    <property type="entry name" value="Peptide deformylase"/>
    <property type="match status" value="1"/>
</dbReference>
<dbReference type="HAMAP" id="MF_00163">
    <property type="entry name" value="Pep_deformylase"/>
    <property type="match status" value="1"/>
</dbReference>
<evidence type="ECO:0000256" key="3">
    <source>
        <dbReference type="ARBA" id="ARBA00022801"/>
    </source>
</evidence>
<dbReference type="PRINTS" id="PR01576">
    <property type="entry name" value="PDEFORMYLASE"/>
</dbReference>
<feature type="binding site" evidence="6">
    <location>
        <position position="153"/>
    </location>
    <ligand>
        <name>Fe cation</name>
        <dbReference type="ChEBI" id="CHEBI:24875"/>
    </ligand>
</feature>
<keyword evidence="3 6" id="KW-0378">Hydrolase</keyword>
<dbReference type="InterPro" id="IPR023635">
    <property type="entry name" value="Peptide_deformylase"/>
</dbReference>
<comment type="similarity">
    <text evidence="1 6">Belongs to the polypeptide deformylase family.</text>
</comment>
<dbReference type="NCBIfam" id="NF001159">
    <property type="entry name" value="PRK00150.1-3"/>
    <property type="match status" value="1"/>
</dbReference>
<comment type="function">
    <text evidence="6">Removes the formyl group from the N-terminal Met of newly synthesized proteins. Requires at least a dipeptide for an efficient rate of reaction. N-terminal L-methionine is a prerequisite for activity but the enzyme has broad specificity at other positions.</text>
</comment>
<organism evidence="8">
    <name type="scientific">Propionibacterium freudenreichii subsp. freudenreichii</name>
    <dbReference type="NCBI Taxonomy" id="66712"/>
    <lineage>
        <taxon>Bacteria</taxon>
        <taxon>Bacillati</taxon>
        <taxon>Actinomycetota</taxon>
        <taxon>Actinomycetes</taxon>
        <taxon>Propionibacteriales</taxon>
        <taxon>Propionibacteriaceae</taxon>
        <taxon>Propionibacterium</taxon>
    </lineage>
</organism>
<feature type="region of interest" description="Disordered" evidence="7">
    <location>
        <begin position="185"/>
        <end position="206"/>
    </location>
</feature>
<dbReference type="CDD" id="cd00487">
    <property type="entry name" value="Pep_deformylase"/>
    <property type="match status" value="1"/>
</dbReference>
<protein>
    <recommendedName>
        <fullName evidence="6">Peptide deformylase</fullName>
        <shortName evidence="6">PDF</shortName>
        <ecNumber evidence="6">3.5.1.88</ecNumber>
    </recommendedName>
    <alternativeName>
        <fullName evidence="6">Polypeptide deformylase</fullName>
    </alternativeName>
</protein>
<dbReference type="InterPro" id="IPR036821">
    <property type="entry name" value="Peptide_deformylase_sf"/>
</dbReference>
<dbReference type="PIRSF" id="PIRSF004749">
    <property type="entry name" value="Pep_def"/>
    <property type="match status" value="1"/>
</dbReference>
<dbReference type="NCBIfam" id="TIGR00079">
    <property type="entry name" value="pept_deformyl"/>
    <property type="match status" value="1"/>
</dbReference>
<dbReference type="GeneID" id="61221885"/>
<evidence type="ECO:0000256" key="4">
    <source>
        <dbReference type="ARBA" id="ARBA00022917"/>
    </source>
</evidence>
<keyword evidence="2 6" id="KW-0479">Metal-binding</keyword>
<feature type="binding site" evidence="6">
    <location>
        <position position="149"/>
    </location>
    <ligand>
        <name>Fe cation</name>
        <dbReference type="ChEBI" id="CHEBI:24875"/>
    </ligand>
</feature>
<evidence type="ECO:0000256" key="7">
    <source>
        <dbReference type="SAM" id="MobiDB-lite"/>
    </source>
</evidence>
<sequence length="206" mass="22715">MKSPAEWAVNGKVLRITRWDESIMRSQTRPVTTFDDTLAQLIADMFKTMAAADGVGLAAPQVDSDLALFVFNCPDIHDKLVYGVMCNPVVTLPEGKDRHLVSAQEGCLSWPGAYQSLARPDFAVCEGQDETGAPVRVEGTGLLARCLQHETDHLHGTVFGDRLSKRARRRLDQEKEELAPLYPADWPVHPKIAPSQVPTEPVTPTE</sequence>
<dbReference type="EMBL" id="LM676436">
    <property type="protein sequence ID" value="CEP27405.1"/>
    <property type="molecule type" value="Genomic_DNA"/>
</dbReference>
<name>A0A068VTT2_PROFF</name>
<dbReference type="Pfam" id="PF01327">
    <property type="entry name" value="Pep_deformylase"/>
    <property type="match status" value="1"/>
</dbReference>
<keyword evidence="5 6" id="KW-0408">Iron</keyword>